<evidence type="ECO:0000313" key="1">
    <source>
        <dbReference type="EMBL" id="MBL3657915.1"/>
    </source>
</evidence>
<proteinExistence type="predicted"/>
<gene>
    <name evidence="1" type="ORF">JL102_17320</name>
</gene>
<accession>A0A937FBP2</accession>
<reference evidence="1" key="1">
    <citation type="submission" date="2021-01" db="EMBL/GenBank/DDBJ databases">
        <title>Fulvivirga kasyanovii gen. nov., sp nov., a novel member of the phylum Bacteroidetes isolated from seawater in a mussel farm.</title>
        <authorList>
            <person name="Zhao L.-H."/>
            <person name="Wang Z.-J."/>
        </authorList>
    </citation>
    <scope>NUCLEOTIDE SEQUENCE</scope>
    <source>
        <strain evidence="1">2943</strain>
    </source>
</reference>
<dbReference type="Proteomes" id="UP000659388">
    <property type="component" value="Unassembled WGS sequence"/>
</dbReference>
<organism evidence="1 2">
    <name type="scientific">Fulvivirga sediminis</name>
    <dbReference type="NCBI Taxonomy" id="2803949"/>
    <lineage>
        <taxon>Bacteria</taxon>
        <taxon>Pseudomonadati</taxon>
        <taxon>Bacteroidota</taxon>
        <taxon>Cytophagia</taxon>
        <taxon>Cytophagales</taxon>
        <taxon>Fulvivirgaceae</taxon>
        <taxon>Fulvivirga</taxon>
    </lineage>
</organism>
<protein>
    <submittedName>
        <fullName evidence="1">Uncharacterized protein</fullName>
    </submittedName>
</protein>
<comment type="caution">
    <text evidence="1">The sequence shown here is derived from an EMBL/GenBank/DDBJ whole genome shotgun (WGS) entry which is preliminary data.</text>
</comment>
<keyword evidence="2" id="KW-1185">Reference proteome</keyword>
<dbReference type="RefSeq" id="WP_202245697.1">
    <property type="nucleotide sequence ID" value="NZ_JAESIY010000009.1"/>
</dbReference>
<dbReference type="EMBL" id="JAESIY010000009">
    <property type="protein sequence ID" value="MBL3657915.1"/>
    <property type="molecule type" value="Genomic_DNA"/>
</dbReference>
<sequence length="290" mass="32563">MGGGRFSYEAYTRLSASKGYAKKSRSEIFTSRQIDKEMDPSEVVFRESRDSEEHPESLSIIVGLDVTGSMGGVPEIIVKETLPVLIGSLMEAGIEHPQVLFLGIGDFVYDSAPLQVGQFESSAELLDRWLTKVFLEGGGGGNNQEGYNLAHLFAARHTAIDCWEKRKQKGFLFTIGDEPVFPEIPADIIKRYTSEKEAHTVTTKEIIAEAQEKYNVFHLHLEHNEYSKSDVRKGNWKELLGENFIELPDFRTVAKKIAEVVIQHHKSTGVTNNGKTTDRNLDDIEIEDML</sequence>
<name>A0A937FBP2_9BACT</name>
<evidence type="ECO:0000313" key="2">
    <source>
        <dbReference type="Proteomes" id="UP000659388"/>
    </source>
</evidence>
<dbReference type="AlphaFoldDB" id="A0A937FBP2"/>